<evidence type="ECO:0000256" key="4">
    <source>
        <dbReference type="ARBA" id="ARBA00022692"/>
    </source>
</evidence>
<evidence type="ECO:0000313" key="9">
    <source>
        <dbReference type="Proteomes" id="UP000001175"/>
    </source>
</evidence>
<dbReference type="AlphaFoldDB" id="A0A0H3K2X4"/>
<evidence type="ECO:0000256" key="2">
    <source>
        <dbReference type="ARBA" id="ARBA00007556"/>
    </source>
</evidence>
<dbReference type="NCBIfam" id="TIGR00056">
    <property type="entry name" value="MlaE family lipid ABC transporter permease subunit"/>
    <property type="match status" value="1"/>
</dbReference>
<reference evidence="8 9" key="1">
    <citation type="journal article" date="2007" name="Photosyn. Res.">
        <title>Complete nucleotide sequence of the freshwater unicellular cyanobacterium Synechococcus elongatus PCC 6301 chromosome: gene content and organization.</title>
        <authorList>
            <person name="Sugita C."/>
            <person name="Ogata K."/>
            <person name="Shikata M."/>
            <person name="Jikuya H."/>
            <person name="Takano J."/>
            <person name="Furumichi M."/>
            <person name="Kanehisa M."/>
            <person name="Omata T."/>
            <person name="Sugiura M."/>
            <person name="Sugita M."/>
        </authorList>
    </citation>
    <scope>NUCLEOTIDE SEQUENCE [LARGE SCALE GENOMIC DNA]</scope>
    <source>
        <strain evidence="9">ATCC 27144 / PCC 6301 / SAUG 1402/1</strain>
    </source>
</reference>
<dbReference type="InterPro" id="IPR030802">
    <property type="entry name" value="Permease_MalE"/>
</dbReference>
<dbReference type="Proteomes" id="UP000001175">
    <property type="component" value="Chromosome"/>
</dbReference>
<dbReference type="KEGG" id="syc:syc1136_c"/>
<dbReference type="EMBL" id="AP008231">
    <property type="protein sequence ID" value="BAD79326.1"/>
    <property type="molecule type" value="Genomic_DNA"/>
</dbReference>
<gene>
    <name evidence="8" type="primary">ycf63</name>
    <name evidence="8" type="ordered locus">syc1136_c</name>
</gene>
<name>A0A0H3K2X4_SYNP6</name>
<evidence type="ECO:0000256" key="5">
    <source>
        <dbReference type="ARBA" id="ARBA00022989"/>
    </source>
</evidence>
<feature type="transmembrane region" description="Helical" evidence="7">
    <location>
        <begin position="49"/>
        <end position="67"/>
    </location>
</feature>
<evidence type="ECO:0000256" key="7">
    <source>
        <dbReference type="RuleBase" id="RU362044"/>
    </source>
</evidence>
<dbReference type="PANTHER" id="PTHR30188:SF4">
    <property type="entry name" value="PROTEIN TRIGALACTOSYLDIACYLGLYCEROL 1, CHLOROPLASTIC"/>
    <property type="match status" value="1"/>
</dbReference>
<keyword evidence="5 7" id="KW-1133">Transmembrane helix</keyword>
<dbReference type="PANTHER" id="PTHR30188">
    <property type="entry name" value="ABC TRANSPORTER PERMEASE PROTEIN-RELATED"/>
    <property type="match status" value="1"/>
</dbReference>
<evidence type="ECO:0000313" key="8">
    <source>
        <dbReference type="EMBL" id="BAD79326.1"/>
    </source>
</evidence>
<dbReference type="Pfam" id="PF02405">
    <property type="entry name" value="MlaE"/>
    <property type="match status" value="1"/>
</dbReference>
<keyword evidence="6 7" id="KW-0472">Membrane</keyword>
<organism evidence="8 9">
    <name type="scientific">Synechococcus sp. (strain ATCC 27144 / PCC 6301 / SAUG 1402/1)</name>
    <name type="common">Anacystis nidulans</name>
    <dbReference type="NCBI Taxonomy" id="269084"/>
    <lineage>
        <taxon>Bacteria</taxon>
        <taxon>Bacillati</taxon>
        <taxon>Cyanobacteriota</taxon>
        <taxon>Cyanophyceae</taxon>
        <taxon>Synechococcales</taxon>
        <taxon>Synechococcaceae</taxon>
        <taxon>Synechococcus</taxon>
    </lineage>
</organism>
<feature type="transmembrane region" description="Helical" evidence="7">
    <location>
        <begin position="229"/>
        <end position="248"/>
    </location>
</feature>
<sequence length="264" mass="27907">MRRTPLNGLKRWVNRLLLALLLAGQVVLHLFRARIDPYNTREQMANVGPSSLLITLLTGVSVGAVFTIQVAREFINFGAGNIVGGILALALFRELAPVLTGVVVAGRIGSAFAAEIGTMQVTEQIDALLMLRTDPVDYLVVPRTLACCLMMPILCLGFGLIGVTAGSLVAQSAYGIPVSVFFDGIRNFLEPWDVVSSLIKAVIFGWVVAAIGTNWGLTTTGGARGVGESTTGAVVTALLVIFVLDFFLSQLMFSGVGDAALQAP</sequence>
<dbReference type="GO" id="GO:0043190">
    <property type="term" value="C:ATP-binding cassette (ABC) transporter complex"/>
    <property type="evidence" value="ECO:0007669"/>
    <property type="project" value="InterPro"/>
</dbReference>
<dbReference type="GeneID" id="72429197"/>
<feature type="transmembrane region" description="Helical" evidence="7">
    <location>
        <begin position="197"/>
        <end position="217"/>
    </location>
</feature>
<dbReference type="InterPro" id="IPR003453">
    <property type="entry name" value="ABC_MlaE_roteobac"/>
</dbReference>
<comment type="caution">
    <text evidence="7">Lacks conserved residue(s) required for the propagation of feature annotation.</text>
</comment>
<evidence type="ECO:0000256" key="3">
    <source>
        <dbReference type="ARBA" id="ARBA00022448"/>
    </source>
</evidence>
<evidence type="ECO:0000256" key="1">
    <source>
        <dbReference type="ARBA" id="ARBA00004141"/>
    </source>
</evidence>
<evidence type="ECO:0000256" key="6">
    <source>
        <dbReference type="ARBA" id="ARBA00023136"/>
    </source>
</evidence>
<accession>A0A0H3K2X4</accession>
<keyword evidence="3" id="KW-0813">Transport</keyword>
<dbReference type="GO" id="GO:0005548">
    <property type="term" value="F:phospholipid transporter activity"/>
    <property type="evidence" value="ECO:0007669"/>
    <property type="project" value="TreeGrafter"/>
</dbReference>
<proteinExistence type="inferred from homology"/>
<protein>
    <submittedName>
        <fullName evidence="8">Putative ABC transporter permease protein</fullName>
    </submittedName>
</protein>
<comment type="subcellular location">
    <subcellularLocation>
        <location evidence="1">Membrane</location>
        <topology evidence="1">Multi-pass membrane protein</topology>
    </subcellularLocation>
</comment>
<comment type="similarity">
    <text evidence="2 7">Belongs to the MlaE permease family.</text>
</comment>
<keyword evidence="4 7" id="KW-0812">Transmembrane</keyword>
<dbReference type="RefSeq" id="WP_011243448.1">
    <property type="nucleotide sequence ID" value="NC_006576.1"/>
</dbReference>
<dbReference type="eggNOG" id="COG0767">
    <property type="taxonomic scope" value="Bacteria"/>
</dbReference>